<name>A0A4R8GYS7_9FIRM</name>
<reference evidence="1 2" key="1">
    <citation type="submission" date="2019-03" db="EMBL/GenBank/DDBJ databases">
        <title>Subsurface microbial communities from deep shales in Ohio and West Virginia, USA.</title>
        <authorList>
            <person name="Wrighton K."/>
        </authorList>
    </citation>
    <scope>NUCLEOTIDE SEQUENCE [LARGE SCALE GENOMIC DNA]</scope>
    <source>
        <strain evidence="1 2">MSL 6dP</strain>
    </source>
</reference>
<gene>
    <name evidence="1" type="ORF">C7959_11183</name>
</gene>
<proteinExistence type="predicted"/>
<protein>
    <submittedName>
        <fullName evidence="1">Uncharacterized protein</fullName>
    </submittedName>
</protein>
<accession>A0A4R8GYS7</accession>
<organism evidence="1 2">
    <name type="scientific">Orenia marismortui</name>
    <dbReference type="NCBI Taxonomy" id="46469"/>
    <lineage>
        <taxon>Bacteria</taxon>
        <taxon>Bacillati</taxon>
        <taxon>Bacillota</taxon>
        <taxon>Clostridia</taxon>
        <taxon>Halanaerobiales</taxon>
        <taxon>Halobacteroidaceae</taxon>
        <taxon>Orenia</taxon>
    </lineage>
</organism>
<sequence>MSEDKNLCPFLLMANSNLFPKAKTLSEFQRFKGEIIKLSNCIEFDCHFYGANKTCKISQLANIEDISLNLQKKNNF</sequence>
<comment type="caution">
    <text evidence="1">The sequence shown here is derived from an EMBL/GenBank/DDBJ whole genome shotgun (WGS) entry which is preliminary data.</text>
</comment>
<evidence type="ECO:0000313" key="2">
    <source>
        <dbReference type="Proteomes" id="UP000295832"/>
    </source>
</evidence>
<dbReference type="EMBL" id="SOEG01000011">
    <property type="protein sequence ID" value="TDX51687.1"/>
    <property type="molecule type" value="Genomic_DNA"/>
</dbReference>
<dbReference type="AlphaFoldDB" id="A0A4R8GYS7"/>
<evidence type="ECO:0000313" key="1">
    <source>
        <dbReference type="EMBL" id="TDX51687.1"/>
    </source>
</evidence>
<keyword evidence="2" id="KW-1185">Reference proteome</keyword>
<dbReference type="RefSeq" id="WP_018248496.1">
    <property type="nucleotide sequence ID" value="NZ_SOEG01000011.1"/>
</dbReference>
<dbReference type="Proteomes" id="UP000295832">
    <property type="component" value="Unassembled WGS sequence"/>
</dbReference>